<gene>
    <name evidence="4" type="ORF">M9Y10_016374</name>
    <name evidence="3" type="ORF">M9Y10_040461</name>
</gene>
<evidence type="ECO:0000313" key="4">
    <source>
        <dbReference type="EMBL" id="KAK8853831.1"/>
    </source>
</evidence>
<dbReference type="EMBL" id="JAPFFF010000021">
    <property type="protein sequence ID" value="KAK8853831.1"/>
    <property type="molecule type" value="Genomic_DNA"/>
</dbReference>
<name>A0ABR2HXU0_9EUKA</name>
<proteinExistence type="predicted"/>
<sequence>MDDCFNSYCMQSVELDNDVQREDRCRVIKLLQEQVSSLLFYKNEYDQMKKRAEMAERLLEMRESEIKLKFDELEETFKILEDENQRLKTQLANGFKNSKQSAANNESSSQDIEQGENKWKLKYKALARMANGTIESNVGESNMDNSALQSQIDDLKRLNDEKSKSITILSEELQKASKESTQAKESASRFLKQVQKLQNEIDTYKDENSKLKANQRQKSALLAHTRNQQEKNIKNQKQIEQSTNMEIEEQKKKFVALNAEVTRLTNAYDKELKVRKSAEKKIIKLTKSNEAIKEKLQETLKKFQNENKLLQDEINGNKVTQENLQNDLKQAHTANEELQSELNKAEKIKKKKEKLELIVKEMQETIDELQTSISSVESDFSARFEELKNLLIKYWGGAALNYDWNDCLSCIDEKFSIYQANEAMILMLKAKMSKMKKRNQKLHNDIIQNSESQSVSTSQPSEAFSSDGRAEPQIIYKEVPNPYKDINLFRHAVTRRMNKIYFKLYDDVEKLNNAFQSSANEQINNNNSYDESDTGSNCTNTNKEISMRSLILFSIITQRWKTFKNDQEFDKTSILEYLPSKWRKETNQIPLIIQKMRQSSMKLRQQIAQNSILAKANQELTIRTKQAESELLKIQQINQTRFQETNEIQQKIKFYESKCQKLIDPQVHESVKQQLQKQIIESKNLEKQLVLLKSEMKNLLASIDGKHEEISDMQANMMNLADENEELKHHLDDLSHELSVTQAALKERTKELLAIERKLMKEKKSVVIVKESIPLSQSNYKNQIKEDHQSNCSFLTEAIRGGLAKMQTKIMKGDGMI</sequence>
<feature type="compositionally biased region" description="Polar residues" evidence="2">
    <location>
        <begin position="94"/>
        <end position="112"/>
    </location>
</feature>
<feature type="region of interest" description="Disordered" evidence="2">
    <location>
        <begin position="94"/>
        <end position="114"/>
    </location>
</feature>
<evidence type="ECO:0000313" key="3">
    <source>
        <dbReference type="EMBL" id="KAK8833770.1"/>
    </source>
</evidence>
<evidence type="ECO:0000256" key="1">
    <source>
        <dbReference type="SAM" id="Coils"/>
    </source>
</evidence>
<feature type="region of interest" description="Disordered" evidence="2">
    <location>
        <begin position="446"/>
        <end position="468"/>
    </location>
</feature>
<keyword evidence="1" id="KW-0175">Coiled coil</keyword>
<dbReference type="Proteomes" id="UP001470230">
    <property type="component" value="Unassembled WGS sequence"/>
</dbReference>
<feature type="coiled-coil region" evidence="1">
    <location>
        <begin position="38"/>
        <end position="90"/>
    </location>
</feature>
<feature type="coiled-coil region" evidence="1">
    <location>
        <begin position="145"/>
        <end position="214"/>
    </location>
</feature>
<dbReference type="PANTHER" id="PTHR23159">
    <property type="entry name" value="CENTROSOMAL PROTEIN 2"/>
    <property type="match status" value="1"/>
</dbReference>
<feature type="compositionally biased region" description="Low complexity" evidence="2">
    <location>
        <begin position="448"/>
        <end position="461"/>
    </location>
</feature>
<protein>
    <submittedName>
        <fullName evidence="4">Uncharacterized protein</fullName>
    </submittedName>
</protein>
<evidence type="ECO:0000256" key="2">
    <source>
        <dbReference type="SAM" id="MobiDB-lite"/>
    </source>
</evidence>
<organism evidence="4 5">
    <name type="scientific">Tritrichomonas musculus</name>
    <dbReference type="NCBI Taxonomy" id="1915356"/>
    <lineage>
        <taxon>Eukaryota</taxon>
        <taxon>Metamonada</taxon>
        <taxon>Parabasalia</taxon>
        <taxon>Tritrichomonadida</taxon>
        <taxon>Tritrichomonadidae</taxon>
        <taxon>Tritrichomonas</taxon>
    </lineage>
</organism>
<dbReference type="EMBL" id="JAPFFF010000661">
    <property type="protein sequence ID" value="KAK8833770.1"/>
    <property type="molecule type" value="Genomic_DNA"/>
</dbReference>
<accession>A0ABR2HXU0</accession>
<feature type="coiled-coil region" evidence="1">
    <location>
        <begin position="668"/>
        <end position="737"/>
    </location>
</feature>
<comment type="caution">
    <text evidence="4">The sequence shown here is derived from an EMBL/GenBank/DDBJ whole genome shotgun (WGS) entry which is preliminary data.</text>
</comment>
<reference evidence="4 5" key="1">
    <citation type="submission" date="2024-04" db="EMBL/GenBank/DDBJ databases">
        <title>Tritrichomonas musculus Genome.</title>
        <authorList>
            <person name="Alves-Ferreira E."/>
            <person name="Grigg M."/>
            <person name="Lorenzi H."/>
            <person name="Galac M."/>
        </authorList>
    </citation>
    <scope>NUCLEOTIDE SEQUENCE [LARGE SCALE GENOMIC DNA]</scope>
    <source>
        <strain evidence="4 5">EAF2021</strain>
    </source>
</reference>
<dbReference type="PANTHER" id="PTHR23159:SF31">
    <property type="entry name" value="CENTROSOME-ASSOCIATED PROTEIN CEP250 ISOFORM X1"/>
    <property type="match status" value="1"/>
</dbReference>
<evidence type="ECO:0000313" key="5">
    <source>
        <dbReference type="Proteomes" id="UP001470230"/>
    </source>
</evidence>
<keyword evidence="5" id="KW-1185">Reference proteome</keyword>
<feature type="coiled-coil region" evidence="1">
    <location>
        <begin position="247"/>
        <end position="379"/>
    </location>
</feature>